<comment type="caution">
    <text evidence="1">The sequence shown here is derived from an EMBL/GenBank/DDBJ whole genome shotgun (WGS) entry which is preliminary data.</text>
</comment>
<dbReference type="InterPro" id="IPR006994">
    <property type="entry name" value="TCF25/Rqc1"/>
</dbReference>
<name>A0AB34JKX3_PRYPA</name>
<dbReference type="PANTHER" id="PTHR22684">
    <property type="entry name" value="NULP1-RELATED"/>
    <property type="match status" value="1"/>
</dbReference>
<dbReference type="PANTHER" id="PTHR22684:SF0">
    <property type="entry name" value="RIBOSOME QUALITY CONTROL COMPLEX SUBUNIT TCF25"/>
    <property type="match status" value="1"/>
</dbReference>
<reference evidence="1 2" key="1">
    <citation type="journal article" date="2024" name="Science">
        <title>Giant polyketide synthase enzymes in the biosynthesis of giant marine polyether toxins.</title>
        <authorList>
            <person name="Fallon T.R."/>
            <person name="Shende V.V."/>
            <person name="Wierzbicki I.H."/>
            <person name="Pendleton A.L."/>
            <person name="Watervoot N.F."/>
            <person name="Auber R.P."/>
            <person name="Gonzalez D.J."/>
            <person name="Wisecaver J.H."/>
            <person name="Moore B.S."/>
        </authorList>
    </citation>
    <scope>NUCLEOTIDE SEQUENCE [LARGE SCALE GENOMIC DNA]</scope>
    <source>
        <strain evidence="1 2">12B1</strain>
    </source>
</reference>
<dbReference type="Proteomes" id="UP001515480">
    <property type="component" value="Unassembled WGS sequence"/>
</dbReference>
<accession>A0AB34JKX3</accession>
<feature type="non-terminal residue" evidence="1">
    <location>
        <position position="310"/>
    </location>
</feature>
<protein>
    <recommendedName>
        <fullName evidence="3">Nuclear pore complex protein Nup85</fullName>
    </recommendedName>
</protein>
<gene>
    <name evidence="1" type="ORF">AB1Y20_017680</name>
</gene>
<dbReference type="Pfam" id="PF04910">
    <property type="entry name" value="Tcf25"/>
    <property type="match status" value="1"/>
</dbReference>
<dbReference type="AlphaFoldDB" id="A0AB34JKX3"/>
<evidence type="ECO:0000313" key="2">
    <source>
        <dbReference type="Proteomes" id="UP001515480"/>
    </source>
</evidence>
<dbReference type="GO" id="GO:1990112">
    <property type="term" value="C:RQC complex"/>
    <property type="evidence" value="ECO:0007669"/>
    <property type="project" value="TreeGrafter"/>
</dbReference>
<sequence>MVRHRRSPPHRAGEKHAASVYAFSWGERYLQLERQYQQLVQLSADTNLLMELLRQEPCHVAVLEQVFQIAQQTGQLEVAAEFLERVLWAYEASYHPSFVQAWLRGDARMLAGLPANAPFFRALHAQTMAISRRGCHVAALSTALLTLSLDRVSDPTRMRLLIDGLALRAERAHTLWLLDQSYQEELRQLPGWAFSIALALRQIHSYSSAAPPIGTAAAAAAAAARGESEWEDGGTAALRRALLTFPAMLPAALQSCCGGNPAATALSARWQRVVSPLIAVAELHFGSATLQHMHALYWERVSDIWKHDAL</sequence>
<keyword evidence="2" id="KW-1185">Reference proteome</keyword>
<organism evidence="1 2">
    <name type="scientific">Prymnesium parvum</name>
    <name type="common">Toxic golden alga</name>
    <dbReference type="NCBI Taxonomy" id="97485"/>
    <lineage>
        <taxon>Eukaryota</taxon>
        <taxon>Haptista</taxon>
        <taxon>Haptophyta</taxon>
        <taxon>Prymnesiophyceae</taxon>
        <taxon>Prymnesiales</taxon>
        <taxon>Prymnesiaceae</taxon>
        <taxon>Prymnesium</taxon>
    </lineage>
</organism>
<proteinExistence type="predicted"/>
<evidence type="ECO:0000313" key="1">
    <source>
        <dbReference type="EMBL" id="KAL1522705.1"/>
    </source>
</evidence>
<evidence type="ECO:0008006" key="3">
    <source>
        <dbReference type="Google" id="ProtNLM"/>
    </source>
</evidence>
<dbReference type="EMBL" id="JBGBPQ010000006">
    <property type="protein sequence ID" value="KAL1522705.1"/>
    <property type="molecule type" value="Genomic_DNA"/>
</dbReference>